<reference evidence="8 9" key="1">
    <citation type="submission" date="2020-04" db="EMBL/GenBank/DDBJ databases">
        <authorList>
            <person name="Laetsch R D."/>
            <person name="Stevens L."/>
            <person name="Kumar S."/>
            <person name="Blaxter L. M."/>
        </authorList>
    </citation>
    <scope>NUCLEOTIDE SEQUENCE [LARGE SCALE GENOMIC DNA]</scope>
</reference>
<dbReference type="PANTHER" id="PTHR21659">
    <property type="entry name" value="HYDROPHOBIC PROTEIN RCI2 LOW TEMPERATURE AND SALT RESPONSIVE PROTEIN LTI6 -RELATED"/>
    <property type="match status" value="1"/>
</dbReference>
<feature type="transmembrane region" description="Helical" evidence="6">
    <location>
        <begin position="30"/>
        <end position="50"/>
    </location>
</feature>
<keyword evidence="4 6" id="KW-1133">Transmembrane helix</keyword>
<evidence type="ECO:0000256" key="6">
    <source>
        <dbReference type="SAM" id="Phobius"/>
    </source>
</evidence>
<dbReference type="OrthoDB" id="5912871at2759"/>
<sequence>MCKCLLALLACFLPPIAVLLYDGCSANFCINILFTCLGGIPGVIHAWYVILIQQPMVVTNVYIQQQPQQMCLRVEPSAPPPYDA</sequence>
<evidence type="ECO:0000313" key="9">
    <source>
        <dbReference type="Proteomes" id="UP000494206"/>
    </source>
</evidence>
<evidence type="ECO:0000256" key="3">
    <source>
        <dbReference type="ARBA" id="ARBA00022692"/>
    </source>
</evidence>
<dbReference type="EMBL" id="CADEPM010000003">
    <property type="protein sequence ID" value="CAB3401502.1"/>
    <property type="molecule type" value="Genomic_DNA"/>
</dbReference>
<feature type="chain" id="PRO_5035877157" description="YqaE/Pmp3 family membrane protein" evidence="7">
    <location>
        <begin position="20"/>
        <end position="84"/>
    </location>
</feature>
<evidence type="ECO:0000256" key="5">
    <source>
        <dbReference type="ARBA" id="ARBA00023136"/>
    </source>
</evidence>
<comment type="similarity">
    <text evidence="2">Belongs to the UPF0057 (PMP3) family.</text>
</comment>
<gene>
    <name evidence="8" type="ORF">CBOVIS_LOCUS4244</name>
</gene>
<evidence type="ECO:0000256" key="7">
    <source>
        <dbReference type="SAM" id="SignalP"/>
    </source>
</evidence>
<dbReference type="Pfam" id="PF01679">
    <property type="entry name" value="Pmp3"/>
    <property type="match status" value="1"/>
</dbReference>
<evidence type="ECO:0000256" key="1">
    <source>
        <dbReference type="ARBA" id="ARBA00004370"/>
    </source>
</evidence>
<dbReference type="Proteomes" id="UP000494206">
    <property type="component" value="Unassembled WGS sequence"/>
</dbReference>
<dbReference type="InterPro" id="IPR000612">
    <property type="entry name" value="PMP3"/>
</dbReference>
<comment type="subcellular location">
    <subcellularLocation>
        <location evidence="1">Membrane</location>
    </subcellularLocation>
</comment>
<protein>
    <recommendedName>
        <fullName evidence="10">YqaE/Pmp3 family membrane protein</fullName>
    </recommendedName>
</protein>
<dbReference type="AlphaFoldDB" id="A0A8S1EU94"/>
<keyword evidence="3 6" id="KW-0812">Transmembrane</keyword>
<comment type="caution">
    <text evidence="8">The sequence shown here is derived from an EMBL/GenBank/DDBJ whole genome shotgun (WGS) entry which is preliminary data.</text>
</comment>
<proteinExistence type="inferred from homology"/>
<feature type="signal peptide" evidence="7">
    <location>
        <begin position="1"/>
        <end position="19"/>
    </location>
</feature>
<evidence type="ECO:0000256" key="4">
    <source>
        <dbReference type="ARBA" id="ARBA00022989"/>
    </source>
</evidence>
<evidence type="ECO:0000313" key="8">
    <source>
        <dbReference type="EMBL" id="CAB3401502.1"/>
    </source>
</evidence>
<name>A0A8S1EU94_9PELO</name>
<organism evidence="8 9">
    <name type="scientific">Caenorhabditis bovis</name>
    <dbReference type="NCBI Taxonomy" id="2654633"/>
    <lineage>
        <taxon>Eukaryota</taxon>
        <taxon>Metazoa</taxon>
        <taxon>Ecdysozoa</taxon>
        <taxon>Nematoda</taxon>
        <taxon>Chromadorea</taxon>
        <taxon>Rhabditida</taxon>
        <taxon>Rhabditina</taxon>
        <taxon>Rhabditomorpha</taxon>
        <taxon>Rhabditoidea</taxon>
        <taxon>Rhabditidae</taxon>
        <taxon>Peloderinae</taxon>
        <taxon>Caenorhabditis</taxon>
    </lineage>
</organism>
<keyword evidence="7" id="KW-0732">Signal</keyword>
<evidence type="ECO:0000256" key="2">
    <source>
        <dbReference type="ARBA" id="ARBA00009530"/>
    </source>
</evidence>
<accession>A0A8S1EU94</accession>
<dbReference type="PANTHER" id="PTHR21659:SF42">
    <property type="entry name" value="UPF0057 MEMBRANE PROTEIN ZK632.10-RELATED"/>
    <property type="match status" value="1"/>
</dbReference>
<dbReference type="GO" id="GO:0016020">
    <property type="term" value="C:membrane"/>
    <property type="evidence" value="ECO:0007669"/>
    <property type="project" value="UniProtKB-SubCell"/>
</dbReference>
<keyword evidence="5 6" id="KW-0472">Membrane</keyword>
<keyword evidence="9" id="KW-1185">Reference proteome</keyword>
<evidence type="ECO:0008006" key="10">
    <source>
        <dbReference type="Google" id="ProtNLM"/>
    </source>
</evidence>